<dbReference type="Proteomes" id="UP000180254">
    <property type="component" value="Unassembled WGS sequence"/>
</dbReference>
<reference evidence="1 2" key="1">
    <citation type="submission" date="2016-09" db="EMBL/GenBank/DDBJ databases">
        <title>Genome sequence of Eubacterium angustum.</title>
        <authorList>
            <person name="Poehlein A."/>
            <person name="Daniel R."/>
        </authorList>
    </citation>
    <scope>NUCLEOTIDE SEQUENCE [LARGE SCALE GENOMIC DNA]</scope>
    <source>
        <strain evidence="1 2">DSM 1989</strain>
    </source>
</reference>
<dbReference type="RefSeq" id="WP_071062773.1">
    <property type="nucleotide sequence ID" value="NZ_MKIE01000004.1"/>
</dbReference>
<evidence type="ECO:0000313" key="1">
    <source>
        <dbReference type="EMBL" id="OHW62175.1"/>
    </source>
</evidence>
<comment type="caution">
    <text evidence="1">The sequence shown here is derived from an EMBL/GenBank/DDBJ whole genome shotgun (WGS) entry which is preliminary data.</text>
</comment>
<dbReference type="EMBL" id="MKIE01000004">
    <property type="protein sequence ID" value="OHW62175.1"/>
    <property type="molecule type" value="Genomic_DNA"/>
</dbReference>
<gene>
    <name evidence="1" type="ORF">EUAN_12440</name>
</gene>
<evidence type="ECO:0000313" key="2">
    <source>
        <dbReference type="Proteomes" id="UP000180254"/>
    </source>
</evidence>
<dbReference type="AlphaFoldDB" id="A0A1S1V6Y5"/>
<name>A0A1S1V6Y5_9FIRM</name>
<organism evidence="1 2">
    <name type="scientific">Andreesenia angusta</name>
    <dbReference type="NCBI Taxonomy" id="39480"/>
    <lineage>
        <taxon>Bacteria</taxon>
        <taxon>Bacillati</taxon>
        <taxon>Bacillota</taxon>
        <taxon>Tissierellia</taxon>
        <taxon>Tissierellales</taxon>
        <taxon>Gottschalkiaceae</taxon>
        <taxon>Andreesenia</taxon>
    </lineage>
</organism>
<sequence length="408" mass="44857">MKIKKLGFNLQLFAASQFDSKNFNPELFGKYVDTIPKLKRNELLKSGAIKAAPQFKDMMSDQVGGNYMTVPLFGTIGGEALNYDGSTDITADTSKTYSHSRVVVGRAKGWIERDFSYDITGGVDFMDNVAKQISSYWDEINQTLLLSILKGVFGMTGTENKKFVDGHTFDISSSPTGTFSPTTLNTALQRAVGQNKAKFSVAVMHSQVATNLENLQLLEYLKYTDSSGVQRDLTLATLNGRTVLIDDSMPVEHVHAIGAKTADVAIDDAKTYYTRSGSAGSYIYTPVDNPIVGEIGNYYEVSTEAYDKYTTYILGEGAFEFTDAGVKVPYEMDRDPKINGGQDTLYSRQRVCYAPYGISFTKSSMASLSPTDAELEMGANWELVNDSADTKSYIDHKAIPIARIITRG</sequence>
<keyword evidence="2" id="KW-1185">Reference proteome</keyword>
<dbReference type="OrthoDB" id="6440753at2"/>
<protein>
    <recommendedName>
        <fullName evidence="3">Phage coat protein</fullName>
    </recommendedName>
</protein>
<evidence type="ECO:0008006" key="3">
    <source>
        <dbReference type="Google" id="ProtNLM"/>
    </source>
</evidence>
<accession>A0A1S1V6Y5</accession>
<dbReference type="STRING" id="39480.EUAN_12440"/>
<proteinExistence type="predicted"/>